<dbReference type="AlphaFoldDB" id="A0AAE0YD46"/>
<reference evidence="1" key="1">
    <citation type="journal article" date="2023" name="G3 (Bethesda)">
        <title>A reference genome for the long-term kleptoplast-retaining sea slug Elysia crispata morphotype clarki.</title>
        <authorList>
            <person name="Eastman K.E."/>
            <person name="Pendleton A.L."/>
            <person name="Shaikh M.A."/>
            <person name="Suttiyut T."/>
            <person name="Ogas R."/>
            <person name="Tomko P."/>
            <person name="Gavelis G."/>
            <person name="Widhalm J.R."/>
            <person name="Wisecaver J.H."/>
        </authorList>
    </citation>
    <scope>NUCLEOTIDE SEQUENCE</scope>
    <source>
        <strain evidence="1">ECLA1</strain>
    </source>
</reference>
<dbReference type="Proteomes" id="UP001283361">
    <property type="component" value="Unassembled WGS sequence"/>
</dbReference>
<evidence type="ECO:0000313" key="2">
    <source>
        <dbReference type="Proteomes" id="UP001283361"/>
    </source>
</evidence>
<keyword evidence="2" id="KW-1185">Reference proteome</keyword>
<proteinExistence type="predicted"/>
<name>A0AAE0YD46_9GAST</name>
<gene>
    <name evidence="1" type="ORF">RRG08_011026</name>
</gene>
<dbReference type="EMBL" id="JAWDGP010006410">
    <property type="protein sequence ID" value="KAK3741643.1"/>
    <property type="molecule type" value="Genomic_DNA"/>
</dbReference>
<accession>A0AAE0YD46</accession>
<comment type="caution">
    <text evidence="1">The sequence shown here is derived from an EMBL/GenBank/DDBJ whole genome shotgun (WGS) entry which is preliminary data.</text>
</comment>
<protein>
    <submittedName>
        <fullName evidence="1">Uncharacterized protein</fullName>
    </submittedName>
</protein>
<organism evidence="1 2">
    <name type="scientific">Elysia crispata</name>
    <name type="common">lettuce slug</name>
    <dbReference type="NCBI Taxonomy" id="231223"/>
    <lineage>
        <taxon>Eukaryota</taxon>
        <taxon>Metazoa</taxon>
        <taxon>Spiralia</taxon>
        <taxon>Lophotrochozoa</taxon>
        <taxon>Mollusca</taxon>
        <taxon>Gastropoda</taxon>
        <taxon>Heterobranchia</taxon>
        <taxon>Euthyneura</taxon>
        <taxon>Panpulmonata</taxon>
        <taxon>Sacoglossa</taxon>
        <taxon>Placobranchoidea</taxon>
        <taxon>Plakobranchidae</taxon>
        <taxon>Elysia</taxon>
    </lineage>
</organism>
<sequence>MEGFETSKIIPDLRDLAVHWFCPLFKIMAPSNLTFGITLRFLQGKHKLKTRFIFVLQSVRDPLRCQSCQSCQSCRYVLLSGWSQTLGNPGRLWEKSIKSVNTLTASPRFPRGQSTILYKRVHFPCDCVVLSECLRSETILTEKVTIGLYRLIGRLRPLAFGFSMLGSN</sequence>
<evidence type="ECO:0000313" key="1">
    <source>
        <dbReference type="EMBL" id="KAK3741643.1"/>
    </source>
</evidence>